<gene>
    <name evidence="2" type="ORF">FNK824_LOCUS40555</name>
</gene>
<evidence type="ECO:0000313" key="3">
    <source>
        <dbReference type="Proteomes" id="UP000663874"/>
    </source>
</evidence>
<feature type="compositionally biased region" description="Low complexity" evidence="1">
    <location>
        <begin position="84"/>
        <end position="98"/>
    </location>
</feature>
<dbReference type="AlphaFoldDB" id="A0A820HTJ9"/>
<feature type="compositionally biased region" description="Basic residues" evidence="1">
    <location>
        <begin position="1"/>
        <end position="11"/>
    </location>
</feature>
<feature type="region of interest" description="Disordered" evidence="1">
    <location>
        <begin position="1"/>
        <end position="20"/>
    </location>
</feature>
<proteinExistence type="predicted"/>
<dbReference type="EMBL" id="CAJOBE010033003">
    <property type="protein sequence ID" value="CAF4298773.1"/>
    <property type="molecule type" value="Genomic_DNA"/>
</dbReference>
<protein>
    <submittedName>
        <fullName evidence="2">Uncharacterized protein</fullName>
    </submittedName>
</protein>
<evidence type="ECO:0000313" key="2">
    <source>
        <dbReference type="EMBL" id="CAF4298773.1"/>
    </source>
</evidence>
<organism evidence="2 3">
    <name type="scientific">Rotaria sordida</name>
    <dbReference type="NCBI Taxonomy" id="392033"/>
    <lineage>
        <taxon>Eukaryota</taxon>
        <taxon>Metazoa</taxon>
        <taxon>Spiralia</taxon>
        <taxon>Gnathifera</taxon>
        <taxon>Rotifera</taxon>
        <taxon>Eurotatoria</taxon>
        <taxon>Bdelloidea</taxon>
        <taxon>Philodinida</taxon>
        <taxon>Philodinidae</taxon>
        <taxon>Rotaria</taxon>
    </lineage>
</organism>
<comment type="caution">
    <text evidence="2">The sequence shown here is derived from an EMBL/GenBank/DDBJ whole genome shotgun (WGS) entry which is preliminary data.</text>
</comment>
<accession>A0A820HTJ9</accession>
<feature type="non-terminal residue" evidence="2">
    <location>
        <position position="133"/>
    </location>
</feature>
<name>A0A820HTJ9_9BILA</name>
<feature type="region of interest" description="Disordered" evidence="1">
    <location>
        <begin position="58"/>
        <end position="98"/>
    </location>
</feature>
<feature type="non-terminal residue" evidence="2">
    <location>
        <position position="1"/>
    </location>
</feature>
<sequence>SKTHPTPKRPRLSTINSNSDDQYSFQDLQELLDETSGIEIFALQSDANDQSTVIAAPTKTPIRPQTISKTDRTVTIPLVPPTTPSIGNTSSISTPSIINTSSVSTPPVMIKPVATTNAVSTLIYHDGRMHITP</sequence>
<reference evidence="2" key="1">
    <citation type="submission" date="2021-02" db="EMBL/GenBank/DDBJ databases">
        <authorList>
            <person name="Nowell W R."/>
        </authorList>
    </citation>
    <scope>NUCLEOTIDE SEQUENCE</scope>
</reference>
<evidence type="ECO:0000256" key="1">
    <source>
        <dbReference type="SAM" id="MobiDB-lite"/>
    </source>
</evidence>
<dbReference type="Proteomes" id="UP000663874">
    <property type="component" value="Unassembled WGS sequence"/>
</dbReference>